<dbReference type="GO" id="GO:0008270">
    <property type="term" value="F:zinc ion binding"/>
    <property type="evidence" value="ECO:0007669"/>
    <property type="project" value="InterPro"/>
</dbReference>
<dbReference type="Gene3D" id="3.30.50.10">
    <property type="entry name" value="Erythroid Transcription Factor GATA-1, subunit A"/>
    <property type="match status" value="1"/>
</dbReference>
<sequence length="462" mass="53827">MQNSLWYQLESFKLFIFDLNSLELRMICRKCRFEKCVLAGMRRELVQSKHTDKHAHKSSAQPDLLPQGPPIKRERRDTPETIVHKTEVIRLPAIKEVTPSSFSSTSGILKPLDLTSSMYQGCNQITVIQNGPLYVNSYNSEFRSPEITMGDSNATTDFNTITIDPCTSVTPDSLINESANIRTMDVYNEEVSDVLSHYVRMEASLNDRRKIMFTDVSIGQVFHKLNECPYERRHLRPFNFRTFHGFDRHDFLMLYDFTNTIPEFHNFTSSEKNLMFRMAVAVDCMINSAYYTYRLGLSEKLLVLWNAEYICMSPLPLSGEEPEAEQIFTNKDDFTKYKSLMPTKLRQWLHMAVPFSDLHVTFEEFALLKAMTIWQISYYKLSENGRQICDRQRQLIILAMHRLCVERGEDPAVRVGQLLLSMSYIIEQVNHLTSSFVMLTVFDIVNYDPVTKEMLNFRYDEV</sequence>
<dbReference type="InterPro" id="IPR013088">
    <property type="entry name" value="Znf_NHR/GATA"/>
</dbReference>
<dbReference type="InterPro" id="IPR035500">
    <property type="entry name" value="NHR-like_dom_sf"/>
</dbReference>
<dbReference type="OrthoDB" id="5793246at2759"/>
<proteinExistence type="inferred from homology"/>
<evidence type="ECO:0000256" key="3">
    <source>
        <dbReference type="ARBA" id="ARBA00023163"/>
    </source>
</evidence>
<comment type="similarity">
    <text evidence="1">Belongs to the nuclear hormone receptor family.</text>
</comment>
<evidence type="ECO:0000313" key="9">
    <source>
        <dbReference type="Proteomes" id="UP000218231"/>
    </source>
</evidence>
<evidence type="ECO:0000256" key="1">
    <source>
        <dbReference type="ARBA" id="ARBA00005993"/>
    </source>
</evidence>
<dbReference type="AlphaFoldDB" id="A0A2A2JQL1"/>
<feature type="region of interest" description="Disordered" evidence="6">
    <location>
        <begin position="48"/>
        <end position="80"/>
    </location>
</feature>
<dbReference type="Proteomes" id="UP000218231">
    <property type="component" value="Unassembled WGS sequence"/>
</dbReference>
<protein>
    <recommendedName>
        <fullName evidence="7">NR LBD domain-containing protein</fullName>
    </recommendedName>
</protein>
<keyword evidence="5" id="KW-0539">Nucleus</keyword>
<dbReference type="EMBL" id="LIAE01010290">
    <property type="protein sequence ID" value="PAV63957.1"/>
    <property type="molecule type" value="Genomic_DNA"/>
</dbReference>
<gene>
    <name evidence="8" type="ORF">WR25_18789</name>
</gene>
<dbReference type="PANTHER" id="PTHR46397">
    <property type="entry name" value="NUCLEAR HORMONE RECEPTOR FAMILY-RELATED"/>
    <property type="match status" value="1"/>
</dbReference>
<keyword evidence="3" id="KW-0804">Transcription</keyword>
<dbReference type="PROSITE" id="PS51843">
    <property type="entry name" value="NR_LBD"/>
    <property type="match status" value="1"/>
</dbReference>
<dbReference type="SUPFAM" id="SSF48508">
    <property type="entry name" value="Nuclear receptor ligand-binding domain"/>
    <property type="match status" value="1"/>
</dbReference>
<keyword evidence="9" id="KW-1185">Reference proteome</keyword>
<evidence type="ECO:0000259" key="7">
    <source>
        <dbReference type="PROSITE" id="PS51843"/>
    </source>
</evidence>
<dbReference type="Pfam" id="PF00104">
    <property type="entry name" value="Hormone_recep"/>
    <property type="match status" value="1"/>
</dbReference>
<evidence type="ECO:0000256" key="5">
    <source>
        <dbReference type="ARBA" id="ARBA00023242"/>
    </source>
</evidence>
<dbReference type="SMART" id="SM00430">
    <property type="entry name" value="HOLI"/>
    <property type="match status" value="1"/>
</dbReference>
<evidence type="ECO:0000256" key="6">
    <source>
        <dbReference type="SAM" id="MobiDB-lite"/>
    </source>
</evidence>
<organism evidence="8 9">
    <name type="scientific">Diploscapter pachys</name>
    <dbReference type="NCBI Taxonomy" id="2018661"/>
    <lineage>
        <taxon>Eukaryota</taxon>
        <taxon>Metazoa</taxon>
        <taxon>Ecdysozoa</taxon>
        <taxon>Nematoda</taxon>
        <taxon>Chromadorea</taxon>
        <taxon>Rhabditida</taxon>
        <taxon>Rhabditina</taxon>
        <taxon>Rhabditomorpha</taxon>
        <taxon>Rhabditoidea</taxon>
        <taxon>Rhabditidae</taxon>
        <taxon>Diploscapter</taxon>
    </lineage>
</organism>
<feature type="domain" description="NR LBD" evidence="7">
    <location>
        <begin position="190"/>
        <end position="458"/>
    </location>
</feature>
<dbReference type="Gene3D" id="1.10.565.10">
    <property type="entry name" value="Retinoid X Receptor"/>
    <property type="match status" value="1"/>
</dbReference>
<dbReference type="InterPro" id="IPR000536">
    <property type="entry name" value="Nucl_hrmn_rcpt_lig-bd"/>
</dbReference>
<evidence type="ECO:0000313" key="8">
    <source>
        <dbReference type="EMBL" id="PAV63957.1"/>
    </source>
</evidence>
<reference evidence="8 9" key="1">
    <citation type="journal article" date="2017" name="Curr. Biol.">
        <title>Genome architecture and evolution of a unichromosomal asexual nematode.</title>
        <authorList>
            <person name="Fradin H."/>
            <person name="Zegar C."/>
            <person name="Gutwein M."/>
            <person name="Lucas J."/>
            <person name="Kovtun M."/>
            <person name="Corcoran D."/>
            <person name="Baugh L.R."/>
            <person name="Kiontke K."/>
            <person name="Gunsalus K."/>
            <person name="Fitch D.H."/>
            <person name="Piano F."/>
        </authorList>
    </citation>
    <scope>NUCLEOTIDE SEQUENCE [LARGE SCALE GENOMIC DNA]</scope>
    <source>
        <strain evidence="8">PF1309</strain>
    </source>
</reference>
<evidence type="ECO:0000256" key="4">
    <source>
        <dbReference type="ARBA" id="ARBA00023170"/>
    </source>
</evidence>
<name>A0A2A2JQL1_9BILA</name>
<dbReference type="STRING" id="2018661.A0A2A2JQL1"/>
<keyword evidence="4" id="KW-0675">Receptor</keyword>
<feature type="compositionally biased region" description="Basic and acidic residues" evidence="6">
    <location>
        <begin position="71"/>
        <end position="80"/>
    </location>
</feature>
<dbReference type="SUPFAM" id="SSF57716">
    <property type="entry name" value="Glucocorticoid receptor-like (DNA-binding domain)"/>
    <property type="match status" value="1"/>
</dbReference>
<evidence type="ECO:0000256" key="2">
    <source>
        <dbReference type="ARBA" id="ARBA00023015"/>
    </source>
</evidence>
<dbReference type="PANTHER" id="PTHR46397:SF3">
    <property type="entry name" value="NR LBD DOMAIN-CONTAINING PROTEIN-RELATED"/>
    <property type="match status" value="1"/>
</dbReference>
<keyword evidence="2" id="KW-0805">Transcription regulation</keyword>
<dbReference type="GO" id="GO:0006355">
    <property type="term" value="P:regulation of DNA-templated transcription"/>
    <property type="evidence" value="ECO:0007669"/>
    <property type="project" value="InterPro"/>
</dbReference>
<accession>A0A2A2JQL1</accession>
<comment type="caution">
    <text evidence="8">The sequence shown here is derived from an EMBL/GenBank/DDBJ whole genome shotgun (WGS) entry which is preliminary data.</text>
</comment>